<dbReference type="Proteomes" id="UP000029121">
    <property type="component" value="Unassembled WGS sequence"/>
</dbReference>
<organism evidence="1 2">
    <name type="scientific">Capsella rubella</name>
    <dbReference type="NCBI Taxonomy" id="81985"/>
    <lineage>
        <taxon>Eukaryota</taxon>
        <taxon>Viridiplantae</taxon>
        <taxon>Streptophyta</taxon>
        <taxon>Embryophyta</taxon>
        <taxon>Tracheophyta</taxon>
        <taxon>Spermatophyta</taxon>
        <taxon>Magnoliopsida</taxon>
        <taxon>eudicotyledons</taxon>
        <taxon>Gunneridae</taxon>
        <taxon>Pentapetalae</taxon>
        <taxon>rosids</taxon>
        <taxon>malvids</taxon>
        <taxon>Brassicales</taxon>
        <taxon>Brassicaceae</taxon>
        <taxon>Camelineae</taxon>
        <taxon>Capsella</taxon>
    </lineage>
</organism>
<sequence length="106" mass="11992">MTETYIFASYKVKNGSFKEYTRGDECHVRVLARARCKWIYRWTNPCDVFQHFGFYPIGHVASSGCSHALSFTVVECLHVQCLVLLVASSSSSNPKMKSSTTFARNV</sequence>
<accession>R0I275</accession>
<reference evidence="2" key="1">
    <citation type="journal article" date="2013" name="Nat. Genet.">
        <title>The Capsella rubella genome and the genomic consequences of rapid mating system evolution.</title>
        <authorList>
            <person name="Slotte T."/>
            <person name="Hazzouri K.M."/>
            <person name="Agren J.A."/>
            <person name="Koenig D."/>
            <person name="Maumus F."/>
            <person name="Guo Y.L."/>
            <person name="Steige K."/>
            <person name="Platts A.E."/>
            <person name="Escobar J.S."/>
            <person name="Newman L.K."/>
            <person name="Wang W."/>
            <person name="Mandakova T."/>
            <person name="Vello E."/>
            <person name="Smith L.M."/>
            <person name="Henz S.R."/>
            <person name="Steffen J."/>
            <person name="Takuno S."/>
            <person name="Brandvain Y."/>
            <person name="Coop G."/>
            <person name="Andolfatto P."/>
            <person name="Hu T.T."/>
            <person name="Blanchette M."/>
            <person name="Clark R.M."/>
            <person name="Quesneville H."/>
            <person name="Nordborg M."/>
            <person name="Gaut B.S."/>
            <person name="Lysak M.A."/>
            <person name="Jenkins J."/>
            <person name="Grimwood J."/>
            <person name="Chapman J."/>
            <person name="Prochnik S."/>
            <person name="Shu S."/>
            <person name="Rokhsar D."/>
            <person name="Schmutz J."/>
            <person name="Weigel D."/>
            <person name="Wright S.I."/>
        </authorList>
    </citation>
    <scope>NUCLEOTIDE SEQUENCE [LARGE SCALE GENOMIC DNA]</scope>
    <source>
        <strain evidence="2">cv. Monte Gargano</strain>
    </source>
</reference>
<keyword evidence="2" id="KW-1185">Reference proteome</keyword>
<dbReference type="AlphaFoldDB" id="R0I275"/>
<evidence type="ECO:0000313" key="2">
    <source>
        <dbReference type="Proteomes" id="UP000029121"/>
    </source>
</evidence>
<gene>
    <name evidence="1" type="ORF">CARUB_v10010712mg</name>
</gene>
<evidence type="ECO:0000313" key="1">
    <source>
        <dbReference type="EMBL" id="EOA36349.1"/>
    </source>
</evidence>
<name>R0I275_9BRAS</name>
<dbReference type="EMBL" id="KB870805">
    <property type="protein sequence ID" value="EOA36349.1"/>
    <property type="molecule type" value="Genomic_DNA"/>
</dbReference>
<proteinExistence type="predicted"/>
<protein>
    <submittedName>
        <fullName evidence="1">Uncharacterized protein</fullName>
    </submittedName>
</protein>